<dbReference type="UniPathway" id="UPA00219"/>
<reference evidence="10 11" key="1">
    <citation type="submission" date="2020-04" db="EMBL/GenBank/DDBJ databases">
        <title>Metagenomic profiling of ammonia- and methane-oxidizing microorganisms in a Dutch drinking water treatment plant.</title>
        <authorList>
            <person name="Poghosyan L."/>
            <person name="Leucker S."/>
        </authorList>
    </citation>
    <scope>NUCLEOTIDE SEQUENCE [LARGE SCALE GENOMIC DNA]</scope>
    <source>
        <strain evidence="10">S-RSF-IL-03</strain>
    </source>
</reference>
<evidence type="ECO:0000256" key="3">
    <source>
        <dbReference type="ARBA" id="ARBA00022692"/>
    </source>
</evidence>
<dbReference type="Pfam" id="PF03023">
    <property type="entry name" value="MurJ"/>
    <property type="match status" value="1"/>
</dbReference>
<keyword evidence="3 8" id="KW-0812">Transmembrane</keyword>
<dbReference type="PIRSF" id="PIRSF002869">
    <property type="entry name" value="MviN"/>
    <property type="match status" value="1"/>
</dbReference>
<comment type="subcellular location">
    <subcellularLocation>
        <location evidence="1 8">Cell membrane</location>
        <topology evidence="1 8">Multi-pass membrane protein</topology>
    </subcellularLocation>
</comment>
<accession>A0A849SGQ2</accession>
<dbReference type="GO" id="GO:0005886">
    <property type="term" value="C:plasma membrane"/>
    <property type="evidence" value="ECO:0007669"/>
    <property type="project" value="UniProtKB-SubCell"/>
</dbReference>
<evidence type="ECO:0000256" key="6">
    <source>
        <dbReference type="ARBA" id="ARBA00022989"/>
    </source>
</evidence>
<keyword evidence="6 8" id="KW-1133">Transmembrane helix</keyword>
<keyword evidence="4 8" id="KW-0133">Cell shape</keyword>
<dbReference type="PRINTS" id="PR01806">
    <property type="entry name" value="VIRFACTRMVIN"/>
</dbReference>
<dbReference type="InterPro" id="IPR004268">
    <property type="entry name" value="MurJ"/>
</dbReference>
<feature type="transmembrane region" description="Helical" evidence="8">
    <location>
        <begin position="436"/>
        <end position="456"/>
    </location>
</feature>
<dbReference type="CDD" id="cd13123">
    <property type="entry name" value="MATE_MurJ_like"/>
    <property type="match status" value="1"/>
</dbReference>
<keyword evidence="7 8" id="KW-0472">Membrane</keyword>
<dbReference type="GO" id="GO:0071555">
    <property type="term" value="P:cell wall organization"/>
    <property type="evidence" value="ECO:0007669"/>
    <property type="project" value="UniProtKB-UniRule"/>
</dbReference>
<evidence type="ECO:0000256" key="8">
    <source>
        <dbReference type="HAMAP-Rule" id="MF_02078"/>
    </source>
</evidence>
<gene>
    <name evidence="8 10" type="primary">murJ</name>
    <name evidence="10" type="ORF">HOP12_12260</name>
</gene>
<dbReference type="InterPro" id="IPR051050">
    <property type="entry name" value="Lipid_II_flippase_MurJ/MviN"/>
</dbReference>
<evidence type="ECO:0000256" key="4">
    <source>
        <dbReference type="ARBA" id="ARBA00022960"/>
    </source>
</evidence>
<dbReference type="PANTHER" id="PTHR47019">
    <property type="entry name" value="LIPID II FLIPPASE MURJ"/>
    <property type="match status" value="1"/>
</dbReference>
<comment type="function">
    <text evidence="8 9">Involved in peptidoglycan biosynthesis. Transports lipid-linked peptidoglycan precursors from the inner to the outer leaflet of the cytoplasmic membrane.</text>
</comment>
<keyword evidence="8 9" id="KW-0961">Cell wall biogenesis/degradation</keyword>
<name>A0A849SGQ2_UNCEI</name>
<dbReference type="Proteomes" id="UP000580839">
    <property type="component" value="Unassembled WGS sequence"/>
</dbReference>
<feature type="transmembrane region" description="Helical" evidence="8">
    <location>
        <begin position="147"/>
        <end position="168"/>
    </location>
</feature>
<dbReference type="PANTHER" id="PTHR47019:SF1">
    <property type="entry name" value="LIPID II FLIPPASE MURJ"/>
    <property type="match status" value="1"/>
</dbReference>
<dbReference type="AlphaFoldDB" id="A0A849SGQ2"/>
<dbReference type="GO" id="GO:0008360">
    <property type="term" value="P:regulation of cell shape"/>
    <property type="evidence" value="ECO:0007669"/>
    <property type="project" value="UniProtKB-UniRule"/>
</dbReference>
<dbReference type="NCBIfam" id="TIGR01695">
    <property type="entry name" value="murJ_mviN"/>
    <property type="match status" value="1"/>
</dbReference>
<feature type="transmembrane region" description="Helical" evidence="8">
    <location>
        <begin position="404"/>
        <end position="424"/>
    </location>
</feature>
<evidence type="ECO:0000256" key="1">
    <source>
        <dbReference type="ARBA" id="ARBA00004651"/>
    </source>
</evidence>
<feature type="transmembrane region" description="Helical" evidence="8">
    <location>
        <begin position="208"/>
        <end position="230"/>
    </location>
</feature>
<proteinExistence type="inferred from homology"/>
<sequence length="547" mass="57105">MKPNDHAPAGGRAADGETHAIARDAGIVGGATLLSRVLGLVREQVMASWFGAGLASDAFNVAFRIPNLLRDLFAEGAMSAAFVPTFTATLQREGRAAAWALGRQLLVTLGLVLAIVCVAGGLFAPWLVKVFAPGFGAIDGKLELTVLLTRVMLPFLPLVALAAVAMGMLNALGRFAVPALAPALLNLGMILGGLALMPVCGAVGQPAILAMAAGVVIGGLGQFLVQLPSLRAEGFEFRLEWPRAHPGVQRVARLMAPATIGLAATQFNLFVSTLIASLLPQGSVSWLWYAFRLMQLPIGVFGVALATVSLPAFSRAAAAGDHRSMARTLSSTVRLLMVLTVPAAVWLAAMSRPVIALLYEHGRFGGADTTATSGALVLYCIGLPAFAAVGVFTRAFYALGETAAPVRASFIAVALNLALNLAFIGPLRRLGLDHMGLALAASLTSILNLAQLAFLLRRRLGPIEGGRLVLTLLKVLAASLLAGAFLVWALWALADRAYGHWTTELGVVAGGLVIGGAIVWGALRALRVEELGSLTGMVVPFARRFLR</sequence>
<organism evidence="10 11">
    <name type="scientific">Eiseniibacteriota bacterium</name>
    <dbReference type="NCBI Taxonomy" id="2212470"/>
    <lineage>
        <taxon>Bacteria</taxon>
        <taxon>Candidatus Eiseniibacteriota</taxon>
    </lineage>
</organism>
<feature type="transmembrane region" description="Helical" evidence="8">
    <location>
        <begin position="505"/>
        <end position="523"/>
    </location>
</feature>
<evidence type="ECO:0000256" key="9">
    <source>
        <dbReference type="PIRNR" id="PIRNR002869"/>
    </source>
</evidence>
<comment type="similarity">
    <text evidence="8 9">Belongs to the MurJ/MviN family.</text>
</comment>
<feature type="transmembrane region" description="Helical" evidence="8">
    <location>
        <begin position="105"/>
        <end position="127"/>
    </location>
</feature>
<dbReference type="HAMAP" id="MF_02078">
    <property type="entry name" value="MurJ_MviN"/>
    <property type="match status" value="1"/>
</dbReference>
<feature type="transmembrane region" description="Helical" evidence="8">
    <location>
        <begin position="251"/>
        <end position="276"/>
    </location>
</feature>
<evidence type="ECO:0000313" key="11">
    <source>
        <dbReference type="Proteomes" id="UP000580839"/>
    </source>
</evidence>
<feature type="transmembrane region" description="Helical" evidence="8">
    <location>
        <begin position="468"/>
        <end position="493"/>
    </location>
</feature>
<feature type="transmembrane region" description="Helical" evidence="8">
    <location>
        <begin position="371"/>
        <end position="392"/>
    </location>
</feature>
<dbReference type="EMBL" id="JABFRW010000157">
    <property type="protein sequence ID" value="NOT34928.1"/>
    <property type="molecule type" value="Genomic_DNA"/>
</dbReference>
<keyword evidence="2 8" id="KW-1003">Cell membrane</keyword>
<evidence type="ECO:0000256" key="7">
    <source>
        <dbReference type="ARBA" id="ARBA00023136"/>
    </source>
</evidence>
<dbReference type="GO" id="GO:0009252">
    <property type="term" value="P:peptidoglycan biosynthetic process"/>
    <property type="evidence" value="ECO:0007669"/>
    <property type="project" value="UniProtKB-UniRule"/>
</dbReference>
<feature type="transmembrane region" description="Helical" evidence="8">
    <location>
        <begin position="296"/>
        <end position="314"/>
    </location>
</feature>
<evidence type="ECO:0000313" key="10">
    <source>
        <dbReference type="EMBL" id="NOT34928.1"/>
    </source>
</evidence>
<comment type="pathway">
    <text evidence="8">Cell wall biogenesis; peptidoglycan biosynthesis.</text>
</comment>
<evidence type="ECO:0000256" key="2">
    <source>
        <dbReference type="ARBA" id="ARBA00022475"/>
    </source>
</evidence>
<protein>
    <recommendedName>
        <fullName evidence="8">Probable lipid II flippase MurJ</fullName>
    </recommendedName>
</protein>
<feature type="transmembrane region" description="Helical" evidence="8">
    <location>
        <begin position="335"/>
        <end position="359"/>
    </location>
</feature>
<keyword evidence="5 8" id="KW-0573">Peptidoglycan synthesis</keyword>
<dbReference type="GO" id="GO:0034204">
    <property type="term" value="P:lipid translocation"/>
    <property type="evidence" value="ECO:0007669"/>
    <property type="project" value="TreeGrafter"/>
</dbReference>
<keyword evidence="8 9" id="KW-0813">Transport</keyword>
<dbReference type="GO" id="GO:0015648">
    <property type="term" value="F:lipid-linked peptidoglycan transporter activity"/>
    <property type="evidence" value="ECO:0007669"/>
    <property type="project" value="UniProtKB-UniRule"/>
</dbReference>
<comment type="caution">
    <text evidence="10">The sequence shown here is derived from an EMBL/GenBank/DDBJ whole genome shotgun (WGS) entry which is preliminary data.</text>
</comment>
<evidence type="ECO:0000256" key="5">
    <source>
        <dbReference type="ARBA" id="ARBA00022984"/>
    </source>
</evidence>
<feature type="transmembrane region" description="Helical" evidence="8">
    <location>
        <begin position="175"/>
        <end position="196"/>
    </location>
</feature>